<proteinExistence type="predicted"/>
<organism evidence="1 2">
    <name type="scientific">Romanomermis culicivorax</name>
    <name type="common">Nematode worm</name>
    <dbReference type="NCBI Taxonomy" id="13658"/>
    <lineage>
        <taxon>Eukaryota</taxon>
        <taxon>Metazoa</taxon>
        <taxon>Ecdysozoa</taxon>
        <taxon>Nematoda</taxon>
        <taxon>Enoplea</taxon>
        <taxon>Dorylaimia</taxon>
        <taxon>Mermithida</taxon>
        <taxon>Mermithoidea</taxon>
        <taxon>Mermithidae</taxon>
        <taxon>Romanomermis</taxon>
    </lineage>
</organism>
<dbReference type="WBParaSite" id="nRc.2.0.1.t33407-RA">
    <property type="protein sequence ID" value="nRc.2.0.1.t33407-RA"/>
    <property type="gene ID" value="nRc.2.0.1.g33407"/>
</dbReference>
<accession>A0A915K6A8</accession>
<reference evidence="2" key="1">
    <citation type="submission" date="2022-11" db="UniProtKB">
        <authorList>
            <consortium name="WormBaseParasite"/>
        </authorList>
    </citation>
    <scope>IDENTIFICATION</scope>
</reference>
<sequence length="43" mass="5148">MQRPPTYLHIMSKVVGQDTYDNQNVVIEGTWVMSRRKHFKKDI</sequence>
<dbReference type="Proteomes" id="UP000887565">
    <property type="component" value="Unplaced"/>
</dbReference>
<name>A0A915K6A8_ROMCU</name>
<protein>
    <submittedName>
        <fullName evidence="2">Uncharacterized protein</fullName>
    </submittedName>
</protein>
<dbReference type="AlphaFoldDB" id="A0A915K6A8"/>
<evidence type="ECO:0000313" key="2">
    <source>
        <dbReference type="WBParaSite" id="nRc.2.0.1.t33407-RA"/>
    </source>
</evidence>
<keyword evidence="1" id="KW-1185">Reference proteome</keyword>
<evidence type="ECO:0000313" key="1">
    <source>
        <dbReference type="Proteomes" id="UP000887565"/>
    </source>
</evidence>